<accession>A0A7S2KEU6</accession>
<feature type="signal peptide" evidence="1">
    <location>
        <begin position="1"/>
        <end position="20"/>
    </location>
</feature>
<evidence type="ECO:0000256" key="1">
    <source>
        <dbReference type="SAM" id="SignalP"/>
    </source>
</evidence>
<evidence type="ECO:0000259" key="2">
    <source>
        <dbReference type="PROSITE" id="PS00022"/>
    </source>
</evidence>
<feature type="chain" id="PRO_5030783153" description="EGF-like domain-containing protein" evidence="1">
    <location>
        <begin position="21"/>
        <end position="595"/>
    </location>
</feature>
<dbReference type="Gene3D" id="2.120.10.80">
    <property type="entry name" value="Kelch-type beta propeller"/>
    <property type="match status" value="1"/>
</dbReference>
<organism evidence="3">
    <name type="scientific">Leptocylindrus danicus</name>
    <dbReference type="NCBI Taxonomy" id="163516"/>
    <lineage>
        <taxon>Eukaryota</taxon>
        <taxon>Sar</taxon>
        <taxon>Stramenopiles</taxon>
        <taxon>Ochrophyta</taxon>
        <taxon>Bacillariophyta</taxon>
        <taxon>Coscinodiscophyceae</taxon>
        <taxon>Chaetocerotophycidae</taxon>
        <taxon>Leptocylindrales</taxon>
        <taxon>Leptocylindraceae</taxon>
        <taxon>Leptocylindrus</taxon>
    </lineage>
</organism>
<proteinExistence type="predicted"/>
<dbReference type="EMBL" id="HBGY01012499">
    <property type="protein sequence ID" value="CAD9572796.1"/>
    <property type="molecule type" value="Transcribed_RNA"/>
</dbReference>
<feature type="domain" description="EGF-like" evidence="2">
    <location>
        <begin position="548"/>
        <end position="559"/>
    </location>
</feature>
<evidence type="ECO:0000313" key="3">
    <source>
        <dbReference type="EMBL" id="CAD9572796.1"/>
    </source>
</evidence>
<protein>
    <recommendedName>
        <fullName evidence="2">EGF-like domain-containing protein</fullName>
    </recommendedName>
</protein>
<dbReference type="PROSITE" id="PS00022">
    <property type="entry name" value="EGF_1"/>
    <property type="match status" value="1"/>
</dbReference>
<dbReference type="InterPro" id="IPR011043">
    <property type="entry name" value="Gal_Oxase/kelch_b-propeller"/>
</dbReference>
<dbReference type="InterPro" id="IPR000742">
    <property type="entry name" value="EGF"/>
</dbReference>
<keyword evidence="1" id="KW-0732">Signal</keyword>
<reference evidence="3" key="1">
    <citation type="submission" date="2021-01" db="EMBL/GenBank/DDBJ databases">
        <authorList>
            <person name="Corre E."/>
            <person name="Pelletier E."/>
            <person name="Niang G."/>
            <person name="Scheremetjew M."/>
            <person name="Finn R."/>
            <person name="Kale V."/>
            <person name="Holt S."/>
            <person name="Cochrane G."/>
            <person name="Meng A."/>
            <person name="Brown T."/>
            <person name="Cohen L."/>
        </authorList>
    </citation>
    <scope>NUCLEOTIDE SEQUENCE</scope>
    <source>
        <strain evidence="3">B650</strain>
    </source>
</reference>
<dbReference type="AlphaFoldDB" id="A0A7S2KEU6"/>
<sequence length="595" mass="66299">MVQILIRCLFGWIVATRTFGLEIIDTTPTKVTVSNFDYQRLNPRFPRTPGTVNWKLLETDSGGIKFSPRFGHATCIFKCPDESGDDCIWLTGGHSEEYQTFDMSISDRNADVWWSKEGATWNKMMDLVGDYKQGLGNHDAKVPGPVAPWYGRHGHSLDALDADGDGVNDALVLVGGFNPLPSNEIWISVEGKSWYFDYPAPWPARAYHASAVFQGELWIIGGTPLINDVWAGRLIRKENKSSGYTISWRMASAPMKAPWRPRAGHCATTQLRRDSYAPDASNVNYTDYLYIMGGFAGFPIEDERYDNFRCRNDVWVTTNGTVWTRVTPPAGKRTMPWTGRAWHGCTTWHDPNDRSLGVTKGAINDFVTNPQNETVMHPRLYITGGGYTGTKGNHVVRQLDGYLDTWWSYDGSNWQRVNYSQGSGISQYSTNEWTQSYVDGQQSWKGKWGHTMELFQAKSDLDGDGIISSEPVYIEFSSDGTETAQSTSRLMNAVREDKVPAMFVIGGKTTDNGPLVNDVYSTQPGAICELNGVTCSGAGVCGPGVLGCVCNADRSGEFCERDTRTARSTAFRRDYLHALFFTIVSSVVKTYLSSY</sequence>
<dbReference type="SUPFAM" id="SSF50965">
    <property type="entry name" value="Galactose oxidase, central domain"/>
    <property type="match status" value="1"/>
</dbReference>
<gene>
    <name evidence="3" type="ORF">LDAN0321_LOCUS7966</name>
</gene>
<name>A0A7S2KEU6_9STRA</name>
<dbReference type="InterPro" id="IPR015915">
    <property type="entry name" value="Kelch-typ_b-propeller"/>
</dbReference>